<feature type="binding site" evidence="10">
    <location>
        <position position="109"/>
    </location>
    <ligand>
        <name>L-histidine</name>
        <dbReference type="ChEBI" id="CHEBI:57595"/>
    </ligand>
</feature>
<evidence type="ECO:0000256" key="10">
    <source>
        <dbReference type="PIRSR" id="PIRSR001549-1"/>
    </source>
</evidence>
<organism evidence="12 13">
    <name type="scientific">Clostridium cavendishii DSM 21758</name>
    <dbReference type="NCBI Taxonomy" id="1121302"/>
    <lineage>
        <taxon>Bacteria</taxon>
        <taxon>Bacillati</taxon>
        <taxon>Bacillota</taxon>
        <taxon>Clostridia</taxon>
        <taxon>Eubacteriales</taxon>
        <taxon>Clostridiaceae</taxon>
        <taxon>Clostridium</taxon>
    </lineage>
</organism>
<dbReference type="PIRSF" id="PIRSF001549">
    <property type="entry name" value="His-tRNA_synth"/>
    <property type="match status" value="1"/>
</dbReference>
<keyword evidence="12" id="KW-0808">Transferase</keyword>
<feature type="binding site" evidence="10">
    <location>
        <begin position="79"/>
        <end position="81"/>
    </location>
    <ligand>
        <name>L-histidine</name>
        <dbReference type="ChEBI" id="CHEBI:57595"/>
    </ligand>
</feature>
<dbReference type="Gene3D" id="3.30.930.10">
    <property type="entry name" value="Bira Bifunctional Protein, Domain 2"/>
    <property type="match status" value="1"/>
</dbReference>
<evidence type="ECO:0000313" key="12">
    <source>
        <dbReference type="EMBL" id="SHI91448.1"/>
    </source>
</evidence>
<name>A0A1M6F142_9CLOT</name>
<comment type="similarity">
    <text evidence="3 9">Belongs to the class-II aminoacyl-tRNA synthetase family. HisZ subfamily.</text>
</comment>
<evidence type="ECO:0000256" key="5">
    <source>
        <dbReference type="ARBA" id="ARBA00022490"/>
    </source>
</evidence>
<evidence type="ECO:0000256" key="8">
    <source>
        <dbReference type="ARBA" id="ARBA00025246"/>
    </source>
</evidence>
<evidence type="ECO:0000256" key="4">
    <source>
        <dbReference type="ARBA" id="ARBA00020397"/>
    </source>
</evidence>
<dbReference type="InterPro" id="IPR004517">
    <property type="entry name" value="HisZ"/>
</dbReference>
<evidence type="ECO:0000256" key="2">
    <source>
        <dbReference type="ARBA" id="ARBA00004667"/>
    </source>
</evidence>
<dbReference type="Proteomes" id="UP000184310">
    <property type="component" value="Unassembled WGS sequence"/>
</dbReference>
<dbReference type="GO" id="GO:0016757">
    <property type="term" value="F:glycosyltransferase activity"/>
    <property type="evidence" value="ECO:0007669"/>
    <property type="project" value="UniProtKB-KW"/>
</dbReference>
<reference evidence="12 13" key="1">
    <citation type="submission" date="2016-11" db="EMBL/GenBank/DDBJ databases">
        <authorList>
            <person name="Jaros S."/>
            <person name="Januszkiewicz K."/>
            <person name="Wedrychowicz H."/>
        </authorList>
    </citation>
    <scope>NUCLEOTIDE SEQUENCE [LARGE SCALE GENOMIC DNA]</scope>
    <source>
        <strain evidence="12 13">DSM 21758</strain>
    </source>
</reference>
<dbReference type="EMBL" id="FQZB01000005">
    <property type="protein sequence ID" value="SHI91448.1"/>
    <property type="molecule type" value="Genomic_DNA"/>
</dbReference>
<evidence type="ECO:0000256" key="6">
    <source>
        <dbReference type="ARBA" id="ARBA00022605"/>
    </source>
</evidence>
<dbReference type="InterPro" id="IPR004516">
    <property type="entry name" value="HisRS/HisZ"/>
</dbReference>
<dbReference type="STRING" id="1121302.SAMN02745163_01009"/>
<sequence length="367" mass="42265">MRLNEIPNGTMDLINIQCETRENLILRINNLFKSWGYKKVITPTIEYYKVINSGFESFKEQDIYKAFDNNGRILVLRPDMTIPIARLVGSKFKGVKKPLRLSYTSNIFRVNKELLGQKNESTHCGIELIGEWVKGSDLEVIILAIESLKLFNFKKFKIEITHVGIFNELCIKAELDLKTKNKLASLIEEKKIKELEDLLADLTIDVDYKDIIKKLPWLVGGKEILEFNEKLELNSLKYLKTLAKTIEELGYEEFICFNLGRLPRINYYTGLIFSAYVEGYGDFVLNGGRYDNLLKVYGEANNAVGFSINIDALAEINTLNLLMDSKEKIILEYKEENFIDVIKEADHLRSMGKIVEIKLKRSNEYGS</sequence>
<feature type="domain" description="Class II Histidinyl-tRNA synthetase (HisRS)-like catalytic core" evidence="11">
    <location>
        <begin position="10"/>
        <end position="313"/>
    </location>
</feature>
<dbReference type="PANTHER" id="PTHR43707">
    <property type="entry name" value="HISTIDYL-TRNA SYNTHETASE"/>
    <property type="match status" value="1"/>
</dbReference>
<dbReference type="UniPathway" id="UPA00031">
    <property type="reaction ID" value="UER00006"/>
</dbReference>
<comment type="subunit">
    <text evidence="9">Heteromultimer composed of HisG and HisZ subunits.</text>
</comment>
<gene>
    <name evidence="9" type="primary">hisZ</name>
    <name evidence="12" type="ORF">SAMN02745163_01009</name>
</gene>
<dbReference type="SUPFAM" id="SSF55681">
    <property type="entry name" value="Class II aaRS and biotin synthetases"/>
    <property type="match status" value="1"/>
</dbReference>
<dbReference type="GO" id="GO:0140096">
    <property type="term" value="F:catalytic activity, acting on a protein"/>
    <property type="evidence" value="ECO:0007669"/>
    <property type="project" value="UniProtKB-ARBA"/>
</dbReference>
<dbReference type="GO" id="GO:0006427">
    <property type="term" value="P:histidyl-tRNA aminoacylation"/>
    <property type="evidence" value="ECO:0007669"/>
    <property type="project" value="TreeGrafter"/>
</dbReference>
<dbReference type="RefSeq" id="WP_072985579.1">
    <property type="nucleotide sequence ID" value="NZ_FQZB01000005.1"/>
</dbReference>
<evidence type="ECO:0000259" key="11">
    <source>
        <dbReference type="Pfam" id="PF13393"/>
    </source>
</evidence>
<comment type="function">
    <text evidence="8 9">Required for the first step of histidine biosynthesis. May allow the feedback regulation of ATP phosphoribosyltransferase activity by histidine.</text>
</comment>
<feature type="binding site" evidence="10">
    <location>
        <begin position="267"/>
        <end position="268"/>
    </location>
    <ligand>
        <name>L-histidine</name>
        <dbReference type="ChEBI" id="CHEBI:57595"/>
    </ligand>
</feature>
<accession>A0A1M6F142</accession>
<evidence type="ECO:0000256" key="3">
    <source>
        <dbReference type="ARBA" id="ARBA00005539"/>
    </source>
</evidence>
<keyword evidence="6 9" id="KW-0028">Amino-acid biosynthesis</keyword>
<feature type="binding site" evidence="10">
    <location>
        <position position="127"/>
    </location>
    <ligand>
        <name>L-histidine</name>
        <dbReference type="ChEBI" id="CHEBI:57595"/>
    </ligand>
</feature>
<dbReference type="Pfam" id="PF13393">
    <property type="entry name" value="tRNA-synt_His"/>
    <property type="match status" value="1"/>
</dbReference>
<dbReference type="InterPro" id="IPR045864">
    <property type="entry name" value="aa-tRNA-synth_II/BPL/LPL"/>
</dbReference>
<keyword evidence="12" id="KW-0328">Glycosyltransferase</keyword>
<comment type="subcellular location">
    <subcellularLocation>
        <location evidence="1 9">Cytoplasm</location>
    </subcellularLocation>
</comment>
<proteinExistence type="inferred from homology"/>
<dbReference type="CDD" id="cd00773">
    <property type="entry name" value="HisRS-like_core"/>
    <property type="match status" value="1"/>
</dbReference>
<evidence type="ECO:0000256" key="9">
    <source>
        <dbReference type="HAMAP-Rule" id="MF_00125"/>
    </source>
</evidence>
<keyword evidence="7 9" id="KW-0368">Histidine biosynthesis</keyword>
<keyword evidence="13" id="KW-1185">Reference proteome</keyword>
<dbReference type="OrthoDB" id="9800814at2"/>
<dbReference type="GO" id="GO:0000105">
    <property type="term" value="P:L-histidine biosynthetic process"/>
    <property type="evidence" value="ECO:0007669"/>
    <property type="project" value="UniProtKB-UniRule"/>
</dbReference>
<comment type="pathway">
    <text evidence="2 9">Amino-acid biosynthesis; L-histidine biosynthesis; L-histidine from 5-phospho-alpha-D-ribose 1-diphosphate: step 1/9.</text>
</comment>
<comment type="miscellaneous">
    <text evidence="9">This function is generally fulfilled by the C-terminal part of HisG, which is missing in some bacteria such as this one.</text>
</comment>
<dbReference type="GO" id="GO:0005737">
    <property type="term" value="C:cytoplasm"/>
    <property type="evidence" value="ECO:0007669"/>
    <property type="project" value="UniProtKB-SubCell"/>
</dbReference>
<evidence type="ECO:0000256" key="1">
    <source>
        <dbReference type="ARBA" id="ARBA00004496"/>
    </source>
</evidence>
<dbReference type="AlphaFoldDB" id="A0A1M6F142"/>
<dbReference type="HAMAP" id="MF_00125">
    <property type="entry name" value="HisZ"/>
    <property type="match status" value="1"/>
</dbReference>
<dbReference type="PANTHER" id="PTHR43707:SF6">
    <property type="entry name" value="ATP PHOSPHORIBOSYLTRANSFERASE REGULATORY SUBUNIT"/>
    <property type="match status" value="1"/>
</dbReference>
<evidence type="ECO:0000313" key="13">
    <source>
        <dbReference type="Proteomes" id="UP000184310"/>
    </source>
</evidence>
<dbReference type="NCBIfam" id="TIGR00443">
    <property type="entry name" value="hisZ_biosyn_reg"/>
    <property type="match status" value="1"/>
</dbReference>
<protein>
    <recommendedName>
        <fullName evidence="4 9">ATP phosphoribosyltransferase regulatory subunit</fullName>
    </recommendedName>
</protein>
<evidence type="ECO:0000256" key="7">
    <source>
        <dbReference type="ARBA" id="ARBA00023102"/>
    </source>
</evidence>
<dbReference type="GO" id="GO:0004821">
    <property type="term" value="F:histidine-tRNA ligase activity"/>
    <property type="evidence" value="ECO:0007669"/>
    <property type="project" value="TreeGrafter"/>
</dbReference>
<dbReference type="InterPro" id="IPR041715">
    <property type="entry name" value="HisRS-like_core"/>
</dbReference>
<keyword evidence="5 9" id="KW-0963">Cytoplasm</keyword>